<evidence type="ECO:0000256" key="4">
    <source>
        <dbReference type="ARBA" id="ARBA00022989"/>
    </source>
</evidence>
<evidence type="ECO:0000313" key="8">
    <source>
        <dbReference type="EMBL" id="AIJ32635.1"/>
    </source>
</evidence>
<dbReference type="InterPro" id="IPR036259">
    <property type="entry name" value="MFS_trans_sf"/>
</dbReference>
<keyword evidence="5 6" id="KW-0472">Membrane</keyword>
<evidence type="ECO:0000313" key="9">
    <source>
        <dbReference type="EMBL" id="SNV54630.1"/>
    </source>
</evidence>
<sequence length="391" mass="39445">MPFALYMLALAVFVMGTSEFMLAGLLPAIATELDVSVGTAGLLTSAFAVGMVVGAPVMAAFARRWPPRLTLIVCLLVFAGSHVIGAMTPVFSLLLITRVLSALANAGFLAVALSTATTLVPANQKGRALSILLSGTTIATVVGVPAGALLGTALGWRTTFWAIAILCIPAAVGVIRGVTNNVGRSETSATSPRLRVELSQLATPRLILAMALGALINGGTFAAFTFLAPIVTETAGLAEAWVSVALVMFGIGSFLGVTIAGRLSDQRPGLVLAVGGPLLLTGWIVLAVVASHPVALIVLVLVQGFLSFGVGSTLITRVLYAASGAPTMGGSYATAALNIGAAAGPVLGALGLATGLGLLAPVWVASVLTAIALVIMLLTRRALTKTAAEAN</sequence>
<comment type="subcellular location">
    <subcellularLocation>
        <location evidence="1">Cell membrane</location>
        <topology evidence="1">Multi-pass membrane protein</topology>
    </subcellularLocation>
</comment>
<dbReference type="Proteomes" id="UP000028780">
    <property type="component" value="Chromosome"/>
</dbReference>
<keyword evidence="4 6" id="KW-1133">Transmembrane helix</keyword>
<reference evidence="9 11" key="2">
    <citation type="submission" date="2017-06" db="EMBL/GenBank/DDBJ databases">
        <authorList>
            <consortium name="Pathogen Informatics"/>
        </authorList>
    </citation>
    <scope>NUCLEOTIDE SEQUENCE [LARGE SCALE GENOMIC DNA]</scope>
    <source>
        <strain evidence="9 11">NCTC13015</strain>
    </source>
</reference>
<feature type="transmembrane region" description="Helical" evidence="6">
    <location>
        <begin position="358"/>
        <end position="378"/>
    </location>
</feature>
<evidence type="ECO:0000313" key="11">
    <source>
        <dbReference type="Proteomes" id="UP000215374"/>
    </source>
</evidence>
<dbReference type="SUPFAM" id="SSF103473">
    <property type="entry name" value="MFS general substrate transporter"/>
    <property type="match status" value="1"/>
</dbReference>
<dbReference type="PANTHER" id="PTHR43124:SF3">
    <property type="entry name" value="CHLORAMPHENICOL EFFLUX PUMP RV0191"/>
    <property type="match status" value="1"/>
</dbReference>
<feature type="transmembrane region" description="Helical" evidence="6">
    <location>
        <begin position="332"/>
        <end position="352"/>
    </location>
</feature>
<dbReference type="NCBIfam" id="NF033135">
    <property type="entry name" value="cmx_cmrA"/>
    <property type="match status" value="1"/>
</dbReference>
<dbReference type="GO" id="GO:0022857">
    <property type="term" value="F:transmembrane transporter activity"/>
    <property type="evidence" value="ECO:0007669"/>
    <property type="project" value="InterPro"/>
</dbReference>
<gene>
    <name evidence="9" type="primary">cmx</name>
    <name evidence="8" type="ORF">CIMIT_00705</name>
    <name evidence="9" type="ORF">SAMEA4535761_00206</name>
</gene>
<dbReference type="AlphaFoldDB" id="A0A076NLA3"/>
<feature type="transmembrane region" description="Helical" evidence="6">
    <location>
        <begin position="40"/>
        <end position="62"/>
    </location>
</feature>
<organism evidence="8 10">
    <name type="scientific">Corynebacterium imitans</name>
    <dbReference type="NCBI Taxonomy" id="156978"/>
    <lineage>
        <taxon>Bacteria</taxon>
        <taxon>Bacillati</taxon>
        <taxon>Actinomycetota</taxon>
        <taxon>Actinomycetes</taxon>
        <taxon>Mycobacteriales</taxon>
        <taxon>Corynebacteriaceae</taxon>
        <taxon>Corynebacterium</taxon>
    </lineage>
</organism>
<name>A0A076NLA3_9CORY</name>
<feature type="transmembrane region" description="Helical" evidence="6">
    <location>
        <begin position="102"/>
        <end position="122"/>
    </location>
</feature>
<dbReference type="SMR" id="A0A076NLA3"/>
<dbReference type="eggNOG" id="COG2814">
    <property type="taxonomic scope" value="Bacteria"/>
</dbReference>
<dbReference type="STRING" id="156978.CIMIT_00705"/>
<dbReference type="InterPro" id="IPR020846">
    <property type="entry name" value="MFS_dom"/>
</dbReference>
<evidence type="ECO:0000256" key="5">
    <source>
        <dbReference type="ARBA" id="ARBA00023136"/>
    </source>
</evidence>
<dbReference type="InterPro" id="IPR011701">
    <property type="entry name" value="MFS"/>
</dbReference>
<dbReference type="Gene3D" id="1.20.1250.20">
    <property type="entry name" value="MFS general substrate transporter like domains"/>
    <property type="match status" value="1"/>
</dbReference>
<protein>
    <submittedName>
        <fullName evidence="8">Chemotaxis protein</fullName>
    </submittedName>
    <submittedName>
        <fullName evidence="9">Chloramphenicol exporter</fullName>
    </submittedName>
</protein>
<feature type="transmembrane region" description="Helical" evidence="6">
    <location>
        <begin position="296"/>
        <end position="320"/>
    </location>
</feature>
<dbReference type="HOGENOM" id="CLU_001265_61_2_11"/>
<dbReference type="Pfam" id="PF07690">
    <property type="entry name" value="MFS_1"/>
    <property type="match status" value="1"/>
</dbReference>
<proteinExistence type="predicted"/>
<dbReference type="RefSeq" id="WP_005297378.1">
    <property type="nucleotide sequence ID" value="NZ_CP009211.1"/>
</dbReference>
<dbReference type="PROSITE" id="PS50850">
    <property type="entry name" value="MFS"/>
    <property type="match status" value="1"/>
</dbReference>
<evidence type="ECO:0000256" key="1">
    <source>
        <dbReference type="ARBA" id="ARBA00004651"/>
    </source>
</evidence>
<dbReference type="EMBL" id="LT906467">
    <property type="protein sequence ID" value="SNV54630.1"/>
    <property type="molecule type" value="Genomic_DNA"/>
</dbReference>
<feature type="transmembrane region" description="Helical" evidence="6">
    <location>
        <begin position="270"/>
        <end position="290"/>
    </location>
</feature>
<dbReference type="CDD" id="cd17324">
    <property type="entry name" value="MFS_NepI_like"/>
    <property type="match status" value="1"/>
</dbReference>
<dbReference type="PANTHER" id="PTHR43124">
    <property type="entry name" value="PURINE EFFLUX PUMP PBUE"/>
    <property type="match status" value="1"/>
</dbReference>
<dbReference type="OrthoDB" id="9814237at2"/>
<evidence type="ECO:0000256" key="3">
    <source>
        <dbReference type="ARBA" id="ARBA00022692"/>
    </source>
</evidence>
<dbReference type="Proteomes" id="UP000215374">
    <property type="component" value="Chromosome 1"/>
</dbReference>
<evidence type="ECO:0000256" key="6">
    <source>
        <dbReference type="SAM" id="Phobius"/>
    </source>
</evidence>
<reference evidence="8 10" key="1">
    <citation type="submission" date="2014-08" db="EMBL/GenBank/DDBJ databases">
        <title>Complete genome sequence of Corynebacterium imitans DSM 44264, isolated from a five-month-old boy with suspected pharyngeal diphtheria.</title>
        <authorList>
            <person name="Mollmann S."/>
            <person name="Albersmeier A."/>
            <person name="Ruckert C."/>
            <person name="Tauch A."/>
        </authorList>
    </citation>
    <scope>NUCLEOTIDE SEQUENCE [LARGE SCALE GENOMIC DNA]</scope>
    <source>
        <strain evidence="8 10">DSM 44264</strain>
    </source>
</reference>
<feature type="transmembrane region" description="Helical" evidence="6">
    <location>
        <begin position="206"/>
        <end position="228"/>
    </location>
</feature>
<evidence type="ECO:0000259" key="7">
    <source>
        <dbReference type="PROSITE" id="PS50850"/>
    </source>
</evidence>
<feature type="transmembrane region" description="Helical" evidence="6">
    <location>
        <begin position="160"/>
        <end position="178"/>
    </location>
</feature>
<keyword evidence="3 6" id="KW-0812">Transmembrane</keyword>
<feature type="transmembrane region" description="Helical" evidence="6">
    <location>
        <begin position="240"/>
        <end position="263"/>
    </location>
</feature>
<feature type="transmembrane region" description="Helical" evidence="6">
    <location>
        <begin position="129"/>
        <end position="154"/>
    </location>
</feature>
<dbReference type="EMBL" id="CP009211">
    <property type="protein sequence ID" value="AIJ32635.1"/>
    <property type="molecule type" value="Genomic_DNA"/>
</dbReference>
<evidence type="ECO:0000313" key="10">
    <source>
        <dbReference type="Proteomes" id="UP000028780"/>
    </source>
</evidence>
<feature type="transmembrane region" description="Helical" evidence="6">
    <location>
        <begin position="69"/>
        <end position="96"/>
    </location>
</feature>
<dbReference type="NCBIfam" id="NF000510">
    <property type="entry name" value="efflux_Cmx"/>
    <property type="match status" value="1"/>
</dbReference>
<accession>A0A076NLA3</accession>
<dbReference type="InterPro" id="IPR050189">
    <property type="entry name" value="MFS_Efflux_Transporters"/>
</dbReference>
<keyword evidence="2" id="KW-1003">Cell membrane</keyword>
<keyword evidence="10" id="KW-1185">Reference proteome</keyword>
<evidence type="ECO:0000256" key="2">
    <source>
        <dbReference type="ARBA" id="ARBA00022475"/>
    </source>
</evidence>
<feature type="domain" description="Major facilitator superfamily (MFS) profile" evidence="7">
    <location>
        <begin position="4"/>
        <end position="384"/>
    </location>
</feature>
<dbReference type="KEGG" id="cii:CIMIT_00705"/>
<dbReference type="GO" id="GO:0005886">
    <property type="term" value="C:plasma membrane"/>
    <property type="evidence" value="ECO:0007669"/>
    <property type="project" value="UniProtKB-SubCell"/>
</dbReference>
<dbReference type="GeneID" id="83719606"/>